<keyword evidence="5" id="KW-1185">Reference proteome</keyword>
<dbReference type="InterPro" id="IPR039946">
    <property type="entry name" value="ZN839"/>
</dbReference>
<dbReference type="PANTHER" id="PTHR16116">
    <property type="entry name" value="ZINC FINGER PROTEIN 839"/>
    <property type="match status" value="1"/>
</dbReference>
<feature type="region of interest" description="Disordered" evidence="2">
    <location>
        <begin position="109"/>
        <end position="140"/>
    </location>
</feature>
<evidence type="ECO:0000256" key="2">
    <source>
        <dbReference type="SAM" id="MobiDB-lite"/>
    </source>
</evidence>
<evidence type="ECO:0000313" key="4">
    <source>
        <dbReference type="EMBL" id="KAG8514433.1"/>
    </source>
</evidence>
<dbReference type="AlphaFoldDB" id="A0A8J6DQ81"/>
<dbReference type="OrthoDB" id="5981545at2759"/>
<dbReference type="EMBL" id="JAGFMF010011747">
    <property type="protein sequence ID" value="KAG8514433.1"/>
    <property type="molecule type" value="Genomic_DNA"/>
</dbReference>
<feature type="compositionally biased region" description="Basic residues" evidence="2">
    <location>
        <begin position="119"/>
        <end position="139"/>
    </location>
</feature>
<feature type="compositionally biased region" description="Acidic residues" evidence="2">
    <location>
        <begin position="157"/>
        <end position="171"/>
    </location>
</feature>
<accession>A0A8J6DQ81</accession>
<dbReference type="PROSITE" id="PS50157">
    <property type="entry name" value="ZINC_FINGER_C2H2_2"/>
    <property type="match status" value="1"/>
</dbReference>
<name>A0A8J6DQ81_GALPY</name>
<reference evidence="4" key="1">
    <citation type="journal article" date="2021" name="Evol. Appl.">
        <title>The genome of the Pyrenean desman and the effects of bottlenecks and inbreeding on the genomic landscape of an endangered species.</title>
        <authorList>
            <person name="Escoda L."/>
            <person name="Castresana J."/>
        </authorList>
    </citation>
    <scope>NUCLEOTIDE SEQUENCE</scope>
    <source>
        <strain evidence="4">IBE-C5619</strain>
    </source>
</reference>
<feature type="compositionally biased region" description="Basic and acidic residues" evidence="2">
    <location>
        <begin position="109"/>
        <end position="118"/>
    </location>
</feature>
<dbReference type="InterPro" id="IPR031885">
    <property type="entry name" value="DUF4764"/>
</dbReference>
<sequence length="281" mass="29196">MPMLAAVLPRSQAPGSFSSVSGVGVASPPLLGTQPLPRATPHPCFLSSSPRPPVRLLVQRPLPALRPVPLKTVVAPGALGGQGTSLSAFRSPAVTSVCSSSADTAISDVHSKHPEKLKKPLKVKTRSGRVSRPPKHKAKDYRFIKTEHLADGRLSDSDDYSELSVEEEEDQLGGQAPSAAESCCLRPKAFRCGACEKSYIGRGGLARHFRLRPGHGQLEPVLAPAQKAAGSTTPGLEEGRARSPASPELSTPALPSTEGAQPAQGGPQVRSPLATAPGSAS</sequence>
<keyword evidence="1" id="KW-0862">Zinc</keyword>
<dbReference type="GO" id="GO:0008270">
    <property type="term" value="F:zinc ion binding"/>
    <property type="evidence" value="ECO:0007669"/>
    <property type="project" value="UniProtKB-KW"/>
</dbReference>
<dbReference type="Proteomes" id="UP000700334">
    <property type="component" value="Unassembled WGS sequence"/>
</dbReference>
<dbReference type="Pfam" id="PF15961">
    <property type="entry name" value="DUF4764"/>
    <property type="match status" value="1"/>
</dbReference>
<evidence type="ECO:0000259" key="3">
    <source>
        <dbReference type="PROSITE" id="PS50157"/>
    </source>
</evidence>
<organism evidence="4 5">
    <name type="scientific">Galemys pyrenaicus</name>
    <name type="common">Iberian desman</name>
    <name type="synonym">Pyrenean desman</name>
    <dbReference type="NCBI Taxonomy" id="202257"/>
    <lineage>
        <taxon>Eukaryota</taxon>
        <taxon>Metazoa</taxon>
        <taxon>Chordata</taxon>
        <taxon>Craniata</taxon>
        <taxon>Vertebrata</taxon>
        <taxon>Euteleostomi</taxon>
        <taxon>Mammalia</taxon>
        <taxon>Eutheria</taxon>
        <taxon>Laurasiatheria</taxon>
        <taxon>Eulipotyphla</taxon>
        <taxon>Talpidae</taxon>
        <taxon>Galemys</taxon>
    </lineage>
</organism>
<dbReference type="PANTHER" id="PTHR16116:SF5">
    <property type="entry name" value="ZINC FINGER PROTEIN 839"/>
    <property type="match status" value="1"/>
</dbReference>
<keyword evidence="1" id="KW-0479">Metal-binding</keyword>
<protein>
    <submittedName>
        <fullName evidence="4">Zinc finger protein 839</fullName>
    </submittedName>
</protein>
<comment type="caution">
    <text evidence="4">The sequence shown here is derived from an EMBL/GenBank/DDBJ whole genome shotgun (WGS) entry which is preliminary data.</text>
</comment>
<feature type="domain" description="C2H2-type" evidence="3">
    <location>
        <begin position="190"/>
        <end position="220"/>
    </location>
</feature>
<proteinExistence type="predicted"/>
<keyword evidence="1" id="KW-0863">Zinc-finger</keyword>
<evidence type="ECO:0000256" key="1">
    <source>
        <dbReference type="PROSITE-ProRule" id="PRU00042"/>
    </source>
</evidence>
<gene>
    <name evidence="4" type="ORF">J0S82_003309</name>
</gene>
<evidence type="ECO:0000313" key="5">
    <source>
        <dbReference type="Proteomes" id="UP000700334"/>
    </source>
</evidence>
<feature type="region of interest" description="Disordered" evidence="2">
    <location>
        <begin position="153"/>
        <end position="177"/>
    </location>
</feature>
<dbReference type="InterPro" id="IPR013087">
    <property type="entry name" value="Znf_C2H2_type"/>
</dbReference>
<feature type="region of interest" description="Disordered" evidence="2">
    <location>
        <begin position="225"/>
        <end position="281"/>
    </location>
</feature>